<dbReference type="RefSeq" id="WP_142823108.1">
    <property type="nucleotide sequence ID" value="NZ_CP117267.1"/>
</dbReference>
<protein>
    <submittedName>
        <fullName evidence="1">Uncharacterized protein</fullName>
    </submittedName>
</protein>
<gene>
    <name evidence="1" type="ORF">PR018_08530</name>
</gene>
<sequence length="76" mass="8587">MIRSYLSDVIDHWTNSRDRALRQTNAATLRQMSHLPPHLVADVNARGFPPDTALPQTGTTATVNFSYGCYKIYSFE</sequence>
<reference evidence="1" key="1">
    <citation type="journal article" date="2019" name="Phytopathology">
        <title>A Novel Group of Rhizobium tumorigenes-Like Agrobacteria Associated with Crown Gall Disease of Rhododendron and Blueberry.</title>
        <authorList>
            <person name="Kuzmanovic N."/>
            <person name="Behrens P."/>
            <person name="Idczak E."/>
            <person name="Wagner S."/>
            <person name="Gotz M."/>
            <person name="Sproer C."/>
            <person name="Bunk B."/>
            <person name="Overmann J."/>
            <person name="Smalla K."/>
        </authorList>
    </citation>
    <scope>NUCLEOTIDE SEQUENCE</scope>
    <source>
        <strain evidence="1">Rho-6.2</strain>
    </source>
</reference>
<proteinExistence type="predicted"/>
<dbReference type="EMBL" id="CP117267">
    <property type="protein sequence ID" value="WFS24523.1"/>
    <property type="molecule type" value="Genomic_DNA"/>
</dbReference>
<organism evidence="1 2">
    <name type="scientific">Rhizobium rhododendri</name>
    <dbReference type="NCBI Taxonomy" id="2506430"/>
    <lineage>
        <taxon>Bacteria</taxon>
        <taxon>Pseudomonadati</taxon>
        <taxon>Pseudomonadota</taxon>
        <taxon>Alphaproteobacteria</taxon>
        <taxon>Hyphomicrobiales</taxon>
        <taxon>Rhizobiaceae</taxon>
        <taxon>Rhizobium/Agrobacterium group</taxon>
        <taxon>Rhizobium</taxon>
    </lineage>
</organism>
<dbReference type="Proteomes" id="UP000318939">
    <property type="component" value="Chromosome"/>
</dbReference>
<reference evidence="1" key="2">
    <citation type="journal article" date="2023" name="MicrobiologyOpen">
        <title>Genomics of the tumorigenes clade of the family Rhizobiaceae and description of Rhizobium rhododendri sp. nov.</title>
        <authorList>
            <person name="Kuzmanovic N."/>
            <person name="diCenzo G.C."/>
            <person name="Bunk B."/>
            <person name="Sproeer C."/>
            <person name="Fruehling A."/>
            <person name="Neumann-Schaal M."/>
            <person name="Overmann J."/>
            <person name="Smalla K."/>
        </authorList>
    </citation>
    <scope>NUCLEOTIDE SEQUENCE</scope>
    <source>
        <strain evidence="1">Rho-6.2</strain>
    </source>
</reference>
<accession>A0ABY8ILD3</accession>
<evidence type="ECO:0000313" key="1">
    <source>
        <dbReference type="EMBL" id="WFS24523.1"/>
    </source>
</evidence>
<keyword evidence="2" id="KW-1185">Reference proteome</keyword>
<evidence type="ECO:0000313" key="2">
    <source>
        <dbReference type="Proteomes" id="UP000318939"/>
    </source>
</evidence>
<name>A0ABY8ILD3_9HYPH</name>